<keyword evidence="2" id="KW-0444">Lipid biosynthesis</keyword>
<evidence type="ECO:0000256" key="7">
    <source>
        <dbReference type="ARBA" id="ARBA00023160"/>
    </source>
</evidence>
<accession>A0A559IGK3</accession>
<dbReference type="PANTHER" id="PTHR31727:SF6">
    <property type="entry name" value="OLEOYL-ACYL CARRIER PROTEIN THIOESTERASE 1, CHLOROPLASTIC"/>
    <property type="match status" value="1"/>
</dbReference>
<dbReference type="Pfam" id="PF20791">
    <property type="entry name" value="Acyl-ACP_TE_C"/>
    <property type="match status" value="1"/>
</dbReference>
<sequence length="259" mass="29794">MKQRWTEEHYIHSDNCDFKRVCKLSTLLEWMQRAGDAHIAALGAPIDEMMQQHGMAWMLTTIDLELIRMPEYGETITLVTWNKGAKGVQWLRDFRVYNAKEETIGQARTVWILVDLNKRRILRASALPYVVEANEEDSVGDIPERVNIADDVELEHTYTLQVRQSSIDMNGHLNNARFADICLDALTPPELEQRLVRFRISYLQEAVLGDEIQIHRAQIPNGENENALNITDLTTECFITGQTVEGKRYFDAYVQLTAV</sequence>
<comment type="similarity">
    <text evidence="1">Belongs to the acyl-ACP thioesterase family.</text>
</comment>
<keyword evidence="3" id="KW-0378">Hydrolase</keyword>
<keyword evidence="5" id="KW-0809">Transit peptide</keyword>
<dbReference type="OrthoDB" id="9801517at2"/>
<comment type="caution">
    <text evidence="10">The sequence shown here is derived from an EMBL/GenBank/DDBJ whole genome shotgun (WGS) entry which is preliminary data.</text>
</comment>
<dbReference type="Gene3D" id="3.10.129.10">
    <property type="entry name" value="Hotdog Thioesterase"/>
    <property type="match status" value="1"/>
</dbReference>
<dbReference type="GO" id="GO:0016297">
    <property type="term" value="F:fatty acyl-[ACP] hydrolase activity"/>
    <property type="evidence" value="ECO:0007669"/>
    <property type="project" value="InterPro"/>
</dbReference>
<evidence type="ECO:0000259" key="8">
    <source>
        <dbReference type="Pfam" id="PF01643"/>
    </source>
</evidence>
<feature type="domain" description="Acyl-ACP thioesterase N-terminal hotdog" evidence="8">
    <location>
        <begin position="4"/>
        <end position="123"/>
    </location>
</feature>
<dbReference type="CDD" id="cd00586">
    <property type="entry name" value="4HBT"/>
    <property type="match status" value="1"/>
</dbReference>
<evidence type="ECO:0000256" key="6">
    <source>
        <dbReference type="ARBA" id="ARBA00023098"/>
    </source>
</evidence>
<dbReference type="Proteomes" id="UP000318102">
    <property type="component" value="Unassembled WGS sequence"/>
</dbReference>
<dbReference type="GO" id="GO:0000036">
    <property type="term" value="F:acyl carrier activity"/>
    <property type="evidence" value="ECO:0007669"/>
    <property type="project" value="TreeGrafter"/>
</dbReference>
<evidence type="ECO:0000256" key="2">
    <source>
        <dbReference type="ARBA" id="ARBA00022516"/>
    </source>
</evidence>
<dbReference type="PANTHER" id="PTHR31727">
    <property type="entry name" value="OLEOYL-ACYL CARRIER PROTEIN THIOESTERASE 1, CHLOROPLASTIC"/>
    <property type="match status" value="1"/>
</dbReference>
<protein>
    <submittedName>
        <fullName evidence="10">Acyl-[acyl-carrier-protein] thioesterase</fullName>
    </submittedName>
</protein>
<dbReference type="InterPro" id="IPR029069">
    <property type="entry name" value="HotDog_dom_sf"/>
</dbReference>
<keyword evidence="11" id="KW-1185">Reference proteome</keyword>
<dbReference type="InterPro" id="IPR049427">
    <property type="entry name" value="Acyl-ACP_TE_C"/>
</dbReference>
<dbReference type="EMBL" id="VNJK01000005">
    <property type="protein sequence ID" value="TVX86788.1"/>
    <property type="molecule type" value="Genomic_DNA"/>
</dbReference>
<evidence type="ECO:0000256" key="4">
    <source>
        <dbReference type="ARBA" id="ARBA00022832"/>
    </source>
</evidence>
<keyword evidence="7" id="KW-0275">Fatty acid biosynthesis</keyword>
<evidence type="ECO:0000313" key="11">
    <source>
        <dbReference type="Proteomes" id="UP000318102"/>
    </source>
</evidence>
<dbReference type="InterPro" id="IPR045023">
    <property type="entry name" value="FATA/B"/>
</dbReference>
<gene>
    <name evidence="10" type="ORF">FPZ44_22980</name>
</gene>
<evidence type="ECO:0000313" key="10">
    <source>
        <dbReference type="EMBL" id="TVX86788.1"/>
    </source>
</evidence>
<reference evidence="10 11" key="1">
    <citation type="submission" date="2019-07" db="EMBL/GenBank/DDBJ databases">
        <authorList>
            <person name="Kim J."/>
        </authorList>
    </citation>
    <scope>NUCLEOTIDE SEQUENCE [LARGE SCALE GENOMIC DNA]</scope>
    <source>
        <strain evidence="10 11">N4</strain>
    </source>
</reference>
<dbReference type="SUPFAM" id="SSF54637">
    <property type="entry name" value="Thioesterase/thiol ester dehydrase-isomerase"/>
    <property type="match status" value="2"/>
</dbReference>
<organism evidence="10 11">
    <name type="scientific">Paenibacillus agilis</name>
    <dbReference type="NCBI Taxonomy" id="3020863"/>
    <lineage>
        <taxon>Bacteria</taxon>
        <taxon>Bacillati</taxon>
        <taxon>Bacillota</taxon>
        <taxon>Bacilli</taxon>
        <taxon>Bacillales</taxon>
        <taxon>Paenibacillaceae</taxon>
        <taxon>Paenibacillus</taxon>
    </lineage>
</organism>
<keyword evidence="6" id="KW-0443">Lipid metabolism</keyword>
<dbReference type="AlphaFoldDB" id="A0A559IGK3"/>
<evidence type="ECO:0000256" key="5">
    <source>
        <dbReference type="ARBA" id="ARBA00022946"/>
    </source>
</evidence>
<evidence type="ECO:0000259" key="9">
    <source>
        <dbReference type="Pfam" id="PF20791"/>
    </source>
</evidence>
<feature type="domain" description="Acyl-ACP thioesterase-like C-terminal" evidence="9">
    <location>
        <begin position="156"/>
        <end position="224"/>
    </location>
</feature>
<evidence type="ECO:0000256" key="3">
    <source>
        <dbReference type="ARBA" id="ARBA00022801"/>
    </source>
</evidence>
<dbReference type="RefSeq" id="WP_144994373.1">
    <property type="nucleotide sequence ID" value="NZ_VNJK01000005.1"/>
</dbReference>
<keyword evidence="4" id="KW-0276">Fatty acid metabolism</keyword>
<dbReference type="Pfam" id="PF01643">
    <property type="entry name" value="Acyl-ACP_TE"/>
    <property type="match status" value="1"/>
</dbReference>
<proteinExistence type="inferred from homology"/>
<evidence type="ECO:0000256" key="1">
    <source>
        <dbReference type="ARBA" id="ARBA00006500"/>
    </source>
</evidence>
<name>A0A559IGK3_9BACL</name>
<dbReference type="InterPro" id="IPR002864">
    <property type="entry name" value="Acyl-ACP_thioesterase_NHD"/>
</dbReference>